<dbReference type="EMBL" id="CABFNQ020000478">
    <property type="protein sequence ID" value="CAH0016606.1"/>
    <property type="molecule type" value="Genomic_DNA"/>
</dbReference>
<dbReference type="AlphaFoldDB" id="A0A9N9V4G1"/>
<reference evidence="1" key="1">
    <citation type="submission" date="2021-10" db="EMBL/GenBank/DDBJ databases">
        <authorList>
            <person name="Piombo E."/>
        </authorList>
    </citation>
    <scope>NUCLEOTIDE SEQUENCE</scope>
</reference>
<sequence>MPSHVPAADEGACQHGGAGNLGINTWVRRILTRLALKTTAHFYRWNGQGVPISRNLVVKRGSTVHLTEAATMEFVAAKTSLPVPRVHCAFVRRGMTYIVMERIKGDVIGKSIMSLPEEALEAPGTTTNYAG</sequence>
<dbReference type="Proteomes" id="UP000696573">
    <property type="component" value="Unassembled WGS sequence"/>
</dbReference>
<name>A0A9N9V4G1_9HYPO</name>
<accession>A0A9N9V4G1</accession>
<evidence type="ECO:0000313" key="2">
    <source>
        <dbReference type="Proteomes" id="UP000696573"/>
    </source>
</evidence>
<proteinExistence type="predicted"/>
<dbReference type="SUPFAM" id="SSF56112">
    <property type="entry name" value="Protein kinase-like (PK-like)"/>
    <property type="match status" value="1"/>
</dbReference>
<evidence type="ECO:0000313" key="1">
    <source>
        <dbReference type="EMBL" id="CAH0016606.1"/>
    </source>
</evidence>
<dbReference type="OrthoDB" id="2906425at2759"/>
<organism evidence="1 2">
    <name type="scientific">Clonostachys rhizophaga</name>
    <dbReference type="NCBI Taxonomy" id="160324"/>
    <lineage>
        <taxon>Eukaryota</taxon>
        <taxon>Fungi</taxon>
        <taxon>Dikarya</taxon>
        <taxon>Ascomycota</taxon>
        <taxon>Pezizomycotina</taxon>
        <taxon>Sordariomycetes</taxon>
        <taxon>Hypocreomycetidae</taxon>
        <taxon>Hypocreales</taxon>
        <taxon>Bionectriaceae</taxon>
        <taxon>Clonostachys</taxon>
    </lineage>
</organism>
<dbReference type="InterPro" id="IPR011009">
    <property type="entry name" value="Kinase-like_dom_sf"/>
</dbReference>
<protein>
    <submittedName>
        <fullName evidence="1">Uncharacterized protein</fullName>
    </submittedName>
</protein>
<keyword evidence="2" id="KW-1185">Reference proteome</keyword>
<gene>
    <name evidence="1" type="ORF">CRHIZ90672A_00018190</name>
</gene>
<comment type="caution">
    <text evidence="1">The sequence shown here is derived from an EMBL/GenBank/DDBJ whole genome shotgun (WGS) entry which is preliminary data.</text>
</comment>